<feature type="transmembrane region" description="Helical" evidence="7">
    <location>
        <begin position="71"/>
        <end position="104"/>
    </location>
</feature>
<accession>A0A2H1I7H2</accession>
<evidence type="ECO:0000256" key="5">
    <source>
        <dbReference type="ARBA" id="ARBA00022989"/>
    </source>
</evidence>
<dbReference type="GO" id="GO:0005886">
    <property type="term" value="C:plasma membrane"/>
    <property type="evidence" value="ECO:0007669"/>
    <property type="project" value="UniProtKB-SubCell"/>
</dbReference>
<dbReference type="Gene3D" id="1.20.1250.20">
    <property type="entry name" value="MFS general substrate transporter like domains"/>
    <property type="match status" value="1"/>
</dbReference>
<proteinExistence type="predicted"/>
<comment type="subcellular location">
    <subcellularLocation>
        <location evidence="1">Cell membrane</location>
        <topology evidence="1">Multi-pass membrane protein</topology>
    </subcellularLocation>
</comment>
<dbReference type="Proteomes" id="UP000234525">
    <property type="component" value="Unassembled WGS sequence"/>
</dbReference>
<evidence type="ECO:0000256" key="4">
    <source>
        <dbReference type="ARBA" id="ARBA00022692"/>
    </source>
</evidence>
<feature type="transmembrane region" description="Helical" evidence="7">
    <location>
        <begin position="12"/>
        <end position="35"/>
    </location>
</feature>
<evidence type="ECO:0000256" key="6">
    <source>
        <dbReference type="ARBA" id="ARBA00023136"/>
    </source>
</evidence>
<evidence type="ECO:0000256" key="7">
    <source>
        <dbReference type="SAM" id="Phobius"/>
    </source>
</evidence>
<evidence type="ECO:0000256" key="1">
    <source>
        <dbReference type="ARBA" id="ARBA00004651"/>
    </source>
</evidence>
<sequence>MSLGRSFRVLWGANAASNLADGLAFVSIPLLATSLTDDPRWIAGLSTLYALVRLLVALPIGVWVDRVDRRLILIVANILRGVAVLALAICVHLGIGGLVLLYAAYAVIEYPSCWGPSIVSSGASCMIPRSWTSGPAMAFVGATTYKLLSPRV</sequence>
<dbReference type="PANTHER" id="PTHR23513:SF6">
    <property type="entry name" value="MAJOR FACILITATOR SUPERFAMILY ASSOCIATED DOMAIN-CONTAINING PROTEIN"/>
    <property type="match status" value="1"/>
</dbReference>
<feature type="transmembrane region" description="Helical" evidence="7">
    <location>
        <begin position="41"/>
        <end position="64"/>
    </location>
</feature>
<organism evidence="8 9">
    <name type="scientific">Brevibacterium aurantiacum</name>
    <dbReference type="NCBI Taxonomy" id="273384"/>
    <lineage>
        <taxon>Bacteria</taxon>
        <taxon>Bacillati</taxon>
        <taxon>Actinomycetota</taxon>
        <taxon>Actinomycetes</taxon>
        <taxon>Micrococcales</taxon>
        <taxon>Brevibacteriaceae</taxon>
        <taxon>Brevibacterium</taxon>
    </lineage>
</organism>
<keyword evidence="2" id="KW-0813">Transport</keyword>
<keyword evidence="6 7" id="KW-0472">Membrane</keyword>
<keyword evidence="5 7" id="KW-1133">Transmembrane helix</keyword>
<dbReference type="RefSeq" id="WP_257944272.1">
    <property type="nucleotide sequence ID" value="NZ_FXZB01000005.1"/>
</dbReference>
<evidence type="ECO:0000256" key="2">
    <source>
        <dbReference type="ARBA" id="ARBA00022448"/>
    </source>
</evidence>
<dbReference type="InterPro" id="IPR010290">
    <property type="entry name" value="TM_effector"/>
</dbReference>
<reference evidence="8" key="1">
    <citation type="submission" date="2017-03" db="EMBL/GenBank/DDBJ databases">
        <authorList>
            <person name="Monnet C."/>
        </authorList>
    </citation>
    <scope>NUCLEOTIDE SEQUENCE [LARGE SCALE GENOMIC DNA]</scope>
    <source>
        <strain evidence="8">ATCC 9175</strain>
    </source>
</reference>
<keyword evidence="3" id="KW-1003">Cell membrane</keyword>
<dbReference type="PANTHER" id="PTHR23513">
    <property type="entry name" value="INTEGRAL MEMBRANE EFFLUX PROTEIN-RELATED"/>
    <property type="match status" value="1"/>
</dbReference>
<protein>
    <submittedName>
        <fullName evidence="8">Transmembrane secretion effector</fullName>
    </submittedName>
</protein>
<name>A0A2H1I7H2_BREAU</name>
<dbReference type="InterPro" id="IPR036259">
    <property type="entry name" value="MFS_trans_sf"/>
</dbReference>
<comment type="caution">
    <text evidence="8">The sequence shown here is derived from an EMBL/GenBank/DDBJ whole genome shotgun (WGS) entry which is preliminary data.</text>
</comment>
<dbReference type="EMBL" id="FXZB01000005">
    <property type="protein sequence ID" value="SMX71128.1"/>
    <property type="molecule type" value="Genomic_DNA"/>
</dbReference>
<dbReference type="AlphaFoldDB" id="A0A2H1I7H2"/>
<evidence type="ECO:0000313" key="8">
    <source>
        <dbReference type="EMBL" id="SMX71128.1"/>
    </source>
</evidence>
<keyword evidence="4 7" id="KW-0812">Transmembrane</keyword>
<dbReference type="SUPFAM" id="SSF103473">
    <property type="entry name" value="MFS general substrate transporter"/>
    <property type="match status" value="1"/>
</dbReference>
<gene>
    <name evidence="8" type="ORF">BAUR9175_01027</name>
</gene>
<keyword evidence="9" id="KW-1185">Reference proteome</keyword>
<dbReference type="Pfam" id="PF05977">
    <property type="entry name" value="MFS_3"/>
    <property type="match status" value="1"/>
</dbReference>
<evidence type="ECO:0000256" key="3">
    <source>
        <dbReference type="ARBA" id="ARBA00022475"/>
    </source>
</evidence>
<evidence type="ECO:0000313" key="9">
    <source>
        <dbReference type="Proteomes" id="UP000234525"/>
    </source>
</evidence>